<dbReference type="EMBL" id="LR746274">
    <property type="protein sequence ID" value="CAA7405462.1"/>
    <property type="molecule type" value="Genomic_DNA"/>
</dbReference>
<dbReference type="SUPFAM" id="SSF47862">
    <property type="entry name" value="Saposin"/>
    <property type="match status" value="1"/>
</dbReference>
<accession>A0A7I8L6Q0</accession>
<feature type="signal peptide" evidence="2">
    <location>
        <begin position="1"/>
        <end position="22"/>
    </location>
</feature>
<protein>
    <submittedName>
        <fullName evidence="3">Uncharacterized protein</fullName>
    </submittedName>
</protein>
<sequence length="243" mass="26689">MKMGTAPFIFFCLSLLVSMSRADDAPGNRPVGQDRFEIEGMISAFKNGVSQEEPSSSTCTEVSGKAKDPADDGRLSNHLASLTGMLRGILPSELEATVRHLSLLKRVNSAESYRKYTSFLNYQLKSNKTCITCHKILEEITNVLGDTDKQVTIITSLLKKCENQTIFDECKEYVFAYGPVVLNSLHKIVVTDLCYMTGICADPKNQTSQDGWVPSGYLRAPGIKAEAVCSIHDVPSYSDISSI</sequence>
<dbReference type="Proteomes" id="UP000663760">
    <property type="component" value="Chromosome 11"/>
</dbReference>
<name>A0A7I8L6Q0_SPIIN</name>
<keyword evidence="2" id="KW-0732">Signal</keyword>
<evidence type="ECO:0000256" key="1">
    <source>
        <dbReference type="SAM" id="MobiDB-lite"/>
    </source>
</evidence>
<feature type="compositionally biased region" description="Polar residues" evidence="1">
    <location>
        <begin position="50"/>
        <end position="61"/>
    </location>
</feature>
<feature type="region of interest" description="Disordered" evidence="1">
    <location>
        <begin position="50"/>
        <end position="72"/>
    </location>
</feature>
<dbReference type="InterPro" id="IPR011001">
    <property type="entry name" value="Saposin-like"/>
</dbReference>
<dbReference type="Gene3D" id="1.10.225.10">
    <property type="entry name" value="Saposin-like"/>
    <property type="match status" value="1"/>
</dbReference>
<proteinExistence type="predicted"/>
<keyword evidence="4" id="KW-1185">Reference proteome</keyword>
<evidence type="ECO:0000313" key="4">
    <source>
        <dbReference type="Proteomes" id="UP000663760"/>
    </source>
</evidence>
<gene>
    <name evidence="3" type="ORF">SI8410_11016140</name>
</gene>
<organism evidence="3 4">
    <name type="scientific">Spirodela intermedia</name>
    <name type="common">Intermediate duckweed</name>
    <dbReference type="NCBI Taxonomy" id="51605"/>
    <lineage>
        <taxon>Eukaryota</taxon>
        <taxon>Viridiplantae</taxon>
        <taxon>Streptophyta</taxon>
        <taxon>Embryophyta</taxon>
        <taxon>Tracheophyta</taxon>
        <taxon>Spermatophyta</taxon>
        <taxon>Magnoliopsida</taxon>
        <taxon>Liliopsida</taxon>
        <taxon>Araceae</taxon>
        <taxon>Lemnoideae</taxon>
        <taxon>Spirodela</taxon>
    </lineage>
</organism>
<feature type="chain" id="PRO_5029569846" evidence="2">
    <location>
        <begin position="23"/>
        <end position="243"/>
    </location>
</feature>
<evidence type="ECO:0000313" key="3">
    <source>
        <dbReference type="EMBL" id="CAA7405462.1"/>
    </source>
</evidence>
<reference evidence="3" key="1">
    <citation type="submission" date="2020-02" db="EMBL/GenBank/DDBJ databases">
        <authorList>
            <person name="Scholz U."/>
            <person name="Mascher M."/>
            <person name="Fiebig A."/>
        </authorList>
    </citation>
    <scope>NUCLEOTIDE SEQUENCE</scope>
</reference>
<dbReference type="AlphaFoldDB" id="A0A7I8L6Q0"/>
<evidence type="ECO:0000256" key="2">
    <source>
        <dbReference type="SAM" id="SignalP"/>
    </source>
</evidence>
<dbReference type="OrthoDB" id="69496at2759"/>